<evidence type="ECO:0000313" key="3">
    <source>
        <dbReference type="Proteomes" id="UP000622547"/>
    </source>
</evidence>
<dbReference type="InterPro" id="IPR018958">
    <property type="entry name" value="Knr4/Smi1-like_dom"/>
</dbReference>
<accession>A0A8J3U656</accession>
<sequence>MCPASDAILMPTNYRRPVLDSSTVFDHSGPFEAPLTDEVLRAVEAQLGHRLPTAYVDLARRHNGGTFARDAHPAPSRTTWAEDHVGVVSLAAIGRTADFSLCGELGSAFWVAEWGYPDIGLYIADCPSAGHDLIALDYRSPGEPTVVHVDQERGYRITILAPDFETFVAGLVHESEYDLNEAAPDPQR</sequence>
<dbReference type="Pfam" id="PF09346">
    <property type="entry name" value="SMI1_KNR4"/>
    <property type="match status" value="1"/>
</dbReference>
<reference evidence="2 3" key="1">
    <citation type="submission" date="2021-01" db="EMBL/GenBank/DDBJ databases">
        <title>Whole genome shotgun sequence of Planotetraspora phitsanulokensis NBRC 104273.</title>
        <authorList>
            <person name="Komaki H."/>
            <person name="Tamura T."/>
        </authorList>
    </citation>
    <scope>NUCLEOTIDE SEQUENCE [LARGE SCALE GENOMIC DNA]</scope>
    <source>
        <strain evidence="2 3">NBRC 104273</strain>
    </source>
</reference>
<feature type="domain" description="Knr4/Smi1-like" evidence="1">
    <location>
        <begin position="34"/>
        <end position="170"/>
    </location>
</feature>
<evidence type="ECO:0000259" key="1">
    <source>
        <dbReference type="SMART" id="SM00860"/>
    </source>
</evidence>
<name>A0A8J3U656_9ACTN</name>
<dbReference type="SUPFAM" id="SSF160631">
    <property type="entry name" value="SMI1/KNR4-like"/>
    <property type="match status" value="1"/>
</dbReference>
<comment type="caution">
    <text evidence="2">The sequence shown here is derived from an EMBL/GenBank/DDBJ whole genome shotgun (WGS) entry which is preliminary data.</text>
</comment>
<organism evidence="2 3">
    <name type="scientific">Planotetraspora phitsanulokensis</name>
    <dbReference type="NCBI Taxonomy" id="575192"/>
    <lineage>
        <taxon>Bacteria</taxon>
        <taxon>Bacillati</taxon>
        <taxon>Actinomycetota</taxon>
        <taxon>Actinomycetes</taxon>
        <taxon>Streptosporangiales</taxon>
        <taxon>Streptosporangiaceae</taxon>
        <taxon>Planotetraspora</taxon>
    </lineage>
</organism>
<protein>
    <recommendedName>
        <fullName evidence="1">Knr4/Smi1-like domain-containing protein</fullName>
    </recommendedName>
</protein>
<evidence type="ECO:0000313" key="2">
    <source>
        <dbReference type="EMBL" id="GII37722.1"/>
    </source>
</evidence>
<gene>
    <name evidence="2" type="ORF">Pph01_27250</name>
</gene>
<keyword evidence="3" id="KW-1185">Reference proteome</keyword>
<dbReference type="SMART" id="SM00860">
    <property type="entry name" value="SMI1_KNR4"/>
    <property type="match status" value="1"/>
</dbReference>
<dbReference type="Proteomes" id="UP000622547">
    <property type="component" value="Unassembled WGS sequence"/>
</dbReference>
<dbReference type="InterPro" id="IPR037883">
    <property type="entry name" value="Knr4/Smi1-like_sf"/>
</dbReference>
<dbReference type="AlphaFoldDB" id="A0A8J3U656"/>
<dbReference type="EMBL" id="BOOP01000009">
    <property type="protein sequence ID" value="GII37722.1"/>
    <property type="molecule type" value="Genomic_DNA"/>
</dbReference>
<proteinExistence type="predicted"/>
<dbReference type="Gene3D" id="3.40.1580.10">
    <property type="entry name" value="SMI1/KNR4-like"/>
    <property type="match status" value="1"/>
</dbReference>